<dbReference type="KEGG" id="gvi:gsr4145"/>
<keyword evidence="2" id="KW-1133">Transmembrane helix</keyword>
<keyword evidence="4" id="KW-1185">Reference proteome</keyword>
<dbReference type="AlphaFoldDB" id="Q7NDT7"/>
<dbReference type="EMBL" id="BA000045">
    <property type="protein sequence ID" value="BAC92086.1"/>
    <property type="molecule type" value="Genomic_DNA"/>
</dbReference>
<name>Q7NDT7_GLOVI</name>
<dbReference type="EnsemblBacteria" id="BAC92086">
    <property type="protein sequence ID" value="BAC92086"/>
    <property type="gene ID" value="BAC92086"/>
</dbReference>
<sequence length="87" mass="9568">MKCAFLETPMRPSPSDDDGLPRGNPAWFDDLLQYEERPLSKKLAIGVVMGLLVSFAFFGATLLLYKPVTSKTPPTQAPAPTTSEKLR</sequence>
<gene>
    <name evidence="3" type="ordered locus">gsr4145</name>
</gene>
<dbReference type="HOGENOM" id="CLU_190611_0_0_3"/>
<dbReference type="InParanoid" id="Q7NDT7"/>
<proteinExistence type="predicted"/>
<dbReference type="OrthoDB" id="9903212at2"/>
<feature type="transmembrane region" description="Helical" evidence="2">
    <location>
        <begin position="43"/>
        <end position="65"/>
    </location>
</feature>
<keyword evidence="2" id="KW-0472">Membrane</keyword>
<evidence type="ECO:0000313" key="3">
    <source>
        <dbReference type="EMBL" id="BAC92086.1"/>
    </source>
</evidence>
<protein>
    <submittedName>
        <fullName evidence="3">Gsr4145 protein</fullName>
    </submittedName>
</protein>
<reference evidence="3 4" key="2">
    <citation type="journal article" date="2003" name="DNA Res.">
        <title>Complete genome structure of Gloeobacter violaceus PCC 7421, a cyanobacterium that lacks thylakoids (supplement).</title>
        <authorList>
            <person name="Nakamura Y."/>
            <person name="Kaneko T."/>
            <person name="Sato S."/>
            <person name="Mimuro M."/>
            <person name="Miyashita H."/>
            <person name="Tsuchiya T."/>
            <person name="Sasamoto S."/>
            <person name="Watanabe A."/>
            <person name="Kawashima K."/>
            <person name="Kishida Y."/>
            <person name="Kiyokawa C."/>
            <person name="Kohara M."/>
            <person name="Matsumoto M."/>
            <person name="Matsuno A."/>
            <person name="Nakazaki N."/>
            <person name="Shimpo S."/>
            <person name="Takeuchi C."/>
            <person name="Yamada M."/>
            <person name="Tabata S."/>
        </authorList>
    </citation>
    <scope>NUCLEOTIDE SEQUENCE [LARGE SCALE GENOMIC DNA]</scope>
    <source>
        <strain evidence="4">ATCC 29082 / PCC 7421</strain>
    </source>
</reference>
<feature type="region of interest" description="Disordered" evidence="1">
    <location>
        <begin position="1"/>
        <end position="22"/>
    </location>
</feature>
<evidence type="ECO:0000313" key="4">
    <source>
        <dbReference type="Proteomes" id="UP000000557"/>
    </source>
</evidence>
<evidence type="ECO:0000256" key="2">
    <source>
        <dbReference type="SAM" id="Phobius"/>
    </source>
</evidence>
<evidence type="ECO:0000256" key="1">
    <source>
        <dbReference type="SAM" id="MobiDB-lite"/>
    </source>
</evidence>
<dbReference type="STRING" id="251221.gene:10761663"/>
<reference evidence="3 4" key="1">
    <citation type="journal article" date="2003" name="DNA Res.">
        <title>Complete genome structure of Gloeobacter violaceus PCC 7421, a cyanobacterium that lacks thylakoids.</title>
        <authorList>
            <person name="Nakamura Y."/>
            <person name="Kaneko T."/>
            <person name="Sato S."/>
            <person name="Mimuro M."/>
            <person name="Miyashita H."/>
            <person name="Tsuchiya T."/>
            <person name="Sasamoto S."/>
            <person name="Watanabe A."/>
            <person name="Kawashima K."/>
            <person name="Kishida Y."/>
            <person name="Kiyokawa C."/>
            <person name="Kohara M."/>
            <person name="Matsumoto M."/>
            <person name="Matsuno A."/>
            <person name="Nakazaki N."/>
            <person name="Shimpo S."/>
            <person name="Takeuchi C."/>
            <person name="Yamada M."/>
            <person name="Tabata S."/>
        </authorList>
    </citation>
    <scope>NUCLEOTIDE SEQUENCE [LARGE SCALE GENOMIC DNA]</scope>
    <source>
        <strain evidence="4">ATCC 29082 / PCC 7421</strain>
    </source>
</reference>
<keyword evidence="2" id="KW-0812">Transmembrane</keyword>
<accession>Q7NDT7</accession>
<organism evidence="3 4">
    <name type="scientific">Gloeobacter violaceus (strain ATCC 29082 / PCC 7421)</name>
    <dbReference type="NCBI Taxonomy" id="251221"/>
    <lineage>
        <taxon>Bacteria</taxon>
        <taxon>Bacillati</taxon>
        <taxon>Cyanobacteriota</taxon>
        <taxon>Cyanophyceae</taxon>
        <taxon>Gloeobacterales</taxon>
        <taxon>Gloeobacteraceae</taxon>
        <taxon>Gloeobacter</taxon>
    </lineage>
</organism>
<dbReference type="Proteomes" id="UP000000557">
    <property type="component" value="Chromosome"/>
</dbReference>